<organism evidence="3 4">
    <name type="scientific">Ridgeia piscesae</name>
    <name type="common">Tubeworm</name>
    <dbReference type="NCBI Taxonomy" id="27915"/>
    <lineage>
        <taxon>Eukaryota</taxon>
        <taxon>Metazoa</taxon>
        <taxon>Spiralia</taxon>
        <taxon>Lophotrochozoa</taxon>
        <taxon>Annelida</taxon>
        <taxon>Polychaeta</taxon>
        <taxon>Sedentaria</taxon>
        <taxon>Canalipalpata</taxon>
        <taxon>Sabellida</taxon>
        <taxon>Siboglinidae</taxon>
        <taxon>Ridgeia</taxon>
    </lineage>
</organism>
<dbReference type="InterPro" id="IPR032675">
    <property type="entry name" value="LRR_dom_sf"/>
</dbReference>
<sequence>MCCWRSTEIRRAQCTFPNVFTGNSIKMTAALLLPVLKSQPKSVNLSHKGLKKVPKAIGQLRNVLHLELQGNKIKTLPAEFGYLVQLEYLNVGKNELEELPEALAECTGLIKLHVFANHLRTLKPNVLVNFKLMTHLNLNNNQLVTLPAEMRWLVNLQYLSMDHNYLEELPCDLCGLRNLTELHVAYNRLNSLPLEFGYLFNLQVLYLQKNRLKELPESLGKCYNLRMLDISANELRIFPTEFNSLPLKELYCEENPLLQHVPIHSVQEEEVLSLKEVAARFVMKERKDRWSLIRKNIEHYPAISEMLSQSSKCALCSESFLNTWLECVQFLEPCKTIRTNKAADVIPVRALLCSYKCFNAPGHRFYGVAFP</sequence>
<dbReference type="AlphaFoldDB" id="A0AAD9UKP8"/>
<dbReference type="PROSITE" id="PS51450">
    <property type="entry name" value="LRR"/>
    <property type="match status" value="2"/>
</dbReference>
<dbReference type="SMART" id="SM00364">
    <property type="entry name" value="LRR_BAC"/>
    <property type="match status" value="5"/>
</dbReference>
<accession>A0AAD9UKP8</accession>
<evidence type="ECO:0000313" key="4">
    <source>
        <dbReference type="Proteomes" id="UP001209878"/>
    </source>
</evidence>
<proteinExistence type="predicted"/>
<comment type="caution">
    <text evidence="3">The sequence shown here is derived from an EMBL/GenBank/DDBJ whole genome shotgun (WGS) entry which is preliminary data.</text>
</comment>
<dbReference type="SUPFAM" id="SSF52058">
    <property type="entry name" value="L domain-like"/>
    <property type="match status" value="1"/>
</dbReference>
<dbReference type="EMBL" id="JAODUO010000022">
    <property type="protein sequence ID" value="KAK2192807.1"/>
    <property type="molecule type" value="Genomic_DNA"/>
</dbReference>
<evidence type="ECO:0008006" key="5">
    <source>
        <dbReference type="Google" id="ProtNLM"/>
    </source>
</evidence>
<keyword evidence="2" id="KW-0677">Repeat</keyword>
<dbReference type="InterPro" id="IPR001611">
    <property type="entry name" value="Leu-rich_rpt"/>
</dbReference>
<dbReference type="PANTHER" id="PTHR45752">
    <property type="entry name" value="LEUCINE-RICH REPEAT-CONTAINING"/>
    <property type="match status" value="1"/>
</dbReference>
<dbReference type="SMART" id="SM00369">
    <property type="entry name" value="LRR_TYP"/>
    <property type="match status" value="7"/>
</dbReference>
<evidence type="ECO:0000256" key="2">
    <source>
        <dbReference type="ARBA" id="ARBA00022737"/>
    </source>
</evidence>
<dbReference type="Pfam" id="PF13855">
    <property type="entry name" value="LRR_8"/>
    <property type="match status" value="3"/>
</dbReference>
<dbReference type="PANTHER" id="PTHR45752:SF153">
    <property type="entry name" value="LEUCINE-RICH REPEAT PROTEIN 1"/>
    <property type="match status" value="1"/>
</dbReference>
<dbReference type="InterPro" id="IPR003591">
    <property type="entry name" value="Leu-rich_rpt_typical-subtyp"/>
</dbReference>
<dbReference type="InterPro" id="IPR050715">
    <property type="entry name" value="LRR-SigEffector_domain"/>
</dbReference>
<name>A0AAD9UKP8_RIDPI</name>
<keyword evidence="4" id="KW-1185">Reference proteome</keyword>
<protein>
    <recommendedName>
        <fullName evidence="5">Leucine-rich repeat-containing protein 69</fullName>
    </recommendedName>
</protein>
<reference evidence="3" key="1">
    <citation type="journal article" date="2023" name="Mol. Biol. Evol.">
        <title>Third-Generation Sequencing Reveals the Adaptive Role of the Epigenome in Three Deep-Sea Polychaetes.</title>
        <authorList>
            <person name="Perez M."/>
            <person name="Aroh O."/>
            <person name="Sun Y."/>
            <person name="Lan Y."/>
            <person name="Juniper S.K."/>
            <person name="Young C.R."/>
            <person name="Angers B."/>
            <person name="Qian P.Y."/>
        </authorList>
    </citation>
    <scope>NUCLEOTIDE SEQUENCE</scope>
    <source>
        <strain evidence="3">R07B-5</strain>
    </source>
</reference>
<gene>
    <name evidence="3" type="ORF">NP493_22g03016</name>
</gene>
<keyword evidence="1" id="KW-0433">Leucine-rich repeat</keyword>
<dbReference type="Gene3D" id="3.80.10.10">
    <property type="entry name" value="Ribonuclease Inhibitor"/>
    <property type="match status" value="2"/>
</dbReference>
<evidence type="ECO:0000256" key="1">
    <source>
        <dbReference type="ARBA" id="ARBA00022614"/>
    </source>
</evidence>
<dbReference type="Proteomes" id="UP001209878">
    <property type="component" value="Unassembled WGS sequence"/>
</dbReference>
<evidence type="ECO:0000313" key="3">
    <source>
        <dbReference type="EMBL" id="KAK2192807.1"/>
    </source>
</evidence>